<evidence type="ECO:0000313" key="3">
    <source>
        <dbReference type="WBParaSite" id="L893_g9230.t1"/>
    </source>
</evidence>
<dbReference type="AlphaFoldDB" id="A0A1I8AUL2"/>
<evidence type="ECO:0000256" key="1">
    <source>
        <dbReference type="SAM" id="Phobius"/>
    </source>
</evidence>
<keyword evidence="1" id="KW-0472">Membrane</keyword>
<proteinExistence type="predicted"/>
<keyword evidence="2" id="KW-1185">Reference proteome</keyword>
<feature type="transmembrane region" description="Helical" evidence="1">
    <location>
        <begin position="41"/>
        <end position="62"/>
    </location>
</feature>
<keyword evidence="1" id="KW-1133">Transmembrane helix</keyword>
<sequence length="79" mass="8966">MLFTVIGLLDFIVSLSLLLLNFLLFMTLSYHKEYNTGIYRIFRHMCVASTIQLIPFLIGGVVTMTGSPLNEHVERVSSE</sequence>
<dbReference type="WBParaSite" id="L893_g9230.t1">
    <property type="protein sequence ID" value="L893_g9230.t1"/>
    <property type="gene ID" value="L893_g9230"/>
</dbReference>
<organism evidence="2 3">
    <name type="scientific">Steinernema glaseri</name>
    <dbReference type="NCBI Taxonomy" id="37863"/>
    <lineage>
        <taxon>Eukaryota</taxon>
        <taxon>Metazoa</taxon>
        <taxon>Ecdysozoa</taxon>
        <taxon>Nematoda</taxon>
        <taxon>Chromadorea</taxon>
        <taxon>Rhabditida</taxon>
        <taxon>Tylenchina</taxon>
        <taxon>Panagrolaimomorpha</taxon>
        <taxon>Strongyloidoidea</taxon>
        <taxon>Steinernematidae</taxon>
        <taxon>Steinernema</taxon>
    </lineage>
</organism>
<dbReference type="Proteomes" id="UP000095287">
    <property type="component" value="Unplaced"/>
</dbReference>
<evidence type="ECO:0000313" key="2">
    <source>
        <dbReference type="Proteomes" id="UP000095287"/>
    </source>
</evidence>
<keyword evidence="1" id="KW-0812">Transmembrane</keyword>
<protein>
    <submittedName>
        <fullName evidence="3">G_PROTEIN_RECEP_F1_2 domain-containing protein</fullName>
    </submittedName>
</protein>
<reference evidence="3" key="1">
    <citation type="submission" date="2016-11" db="UniProtKB">
        <authorList>
            <consortium name="WormBaseParasite"/>
        </authorList>
    </citation>
    <scope>IDENTIFICATION</scope>
</reference>
<accession>A0A1I8AUL2</accession>
<name>A0A1I8AUL2_9BILA</name>
<feature type="transmembrane region" description="Helical" evidence="1">
    <location>
        <begin position="6"/>
        <end position="29"/>
    </location>
</feature>